<protein>
    <submittedName>
        <fullName evidence="1">DH200=94 genomic scaffold, scaffold_200</fullName>
    </submittedName>
</protein>
<dbReference type="InterPro" id="IPR011043">
    <property type="entry name" value="Gal_Oxase/kelch_b-propeller"/>
</dbReference>
<sequence>MRWEKLQVEEGVGPGKRWGHTCNAIKGGKLLYVFGGYGKDNCQTNKVHVFDTVSRTWNEPAMNGVLPAPRDSHSCTTVGDNLFVFGGTDGRSPLGDLQILDTSSNTWISPSVRGDGPAPREGHSAALIGKRLFIFGGCGKYDGLEKYYDDVYILNTETFFWKCVEPSGTPPSKRDSHTCSSWKNKIIVIGGEDVSDYYLSDVHILDADSLVWCKLNTTGQLLPPRAGHTTVALGKYLFVFGGFSDEQNLYDDVYVLDMENGAWTKVMATGEGPSARFSMAGEVLDPYMGGVLVFMGGCNKNLEALADMYYLYTGLTREYGREERRLEKLSMRKQLKLRCQEQNPLVTAEGIAATHQPMHVTSYVQPNLQNIHQNQYQTAGGKKTFEARVTKSFADGYTIETFIDGKPLRGLLFRNKPINSMEVDDSTRKVAAVETDGAMVNGDQTTSNITRPVEHKVKDVIQAHGVVQENACPPEAQLEAVATEMKIQEPAEALLSLEVGAVEPSAALDVKIKTNGLNNLPHPSSELPEDCVSTAKECVT</sequence>
<reference evidence="2" key="1">
    <citation type="journal article" date="2014" name="Science">
        <title>The coffee genome provides insight into the convergent evolution of caffeine biosynthesis.</title>
        <authorList>
            <person name="Denoeud F."/>
            <person name="Carretero-Paulet L."/>
            <person name="Dereeper A."/>
            <person name="Droc G."/>
            <person name="Guyot R."/>
            <person name="Pietrella M."/>
            <person name="Zheng C."/>
            <person name="Alberti A."/>
            <person name="Anthony F."/>
            <person name="Aprea G."/>
            <person name="Aury J.M."/>
            <person name="Bento P."/>
            <person name="Bernard M."/>
            <person name="Bocs S."/>
            <person name="Campa C."/>
            <person name="Cenci A."/>
            <person name="Combes M.C."/>
            <person name="Crouzillat D."/>
            <person name="Da Silva C."/>
            <person name="Daddiego L."/>
            <person name="De Bellis F."/>
            <person name="Dussert S."/>
            <person name="Garsmeur O."/>
            <person name="Gayraud T."/>
            <person name="Guignon V."/>
            <person name="Jahn K."/>
            <person name="Jamilloux V."/>
            <person name="Joet T."/>
            <person name="Labadie K."/>
            <person name="Lan T."/>
            <person name="Leclercq J."/>
            <person name="Lepelley M."/>
            <person name="Leroy T."/>
            <person name="Li L.T."/>
            <person name="Librado P."/>
            <person name="Lopez L."/>
            <person name="Munoz A."/>
            <person name="Noel B."/>
            <person name="Pallavicini A."/>
            <person name="Perrotta G."/>
            <person name="Poncet V."/>
            <person name="Pot D."/>
            <person name="Priyono X."/>
            <person name="Rigoreau M."/>
            <person name="Rouard M."/>
            <person name="Rozas J."/>
            <person name="Tranchant-Dubreuil C."/>
            <person name="VanBuren R."/>
            <person name="Zhang Q."/>
            <person name="Andrade A.C."/>
            <person name="Argout X."/>
            <person name="Bertrand B."/>
            <person name="de Kochko A."/>
            <person name="Graziosi G."/>
            <person name="Henry R.J."/>
            <person name="Jayarama X."/>
            <person name="Ming R."/>
            <person name="Nagai C."/>
            <person name="Rounsley S."/>
            <person name="Sankoff D."/>
            <person name="Giuliano G."/>
            <person name="Albert V.A."/>
            <person name="Wincker P."/>
            <person name="Lashermes P."/>
        </authorList>
    </citation>
    <scope>NUCLEOTIDE SEQUENCE [LARGE SCALE GENOMIC DNA]</scope>
    <source>
        <strain evidence="2">cv. DH200-94</strain>
    </source>
</reference>
<dbReference type="SUPFAM" id="SSF50965">
    <property type="entry name" value="Galactose oxidase, central domain"/>
    <property type="match status" value="1"/>
</dbReference>
<organism evidence="1 2">
    <name type="scientific">Coffea canephora</name>
    <name type="common">Robusta coffee</name>
    <dbReference type="NCBI Taxonomy" id="49390"/>
    <lineage>
        <taxon>Eukaryota</taxon>
        <taxon>Viridiplantae</taxon>
        <taxon>Streptophyta</taxon>
        <taxon>Embryophyta</taxon>
        <taxon>Tracheophyta</taxon>
        <taxon>Spermatophyta</taxon>
        <taxon>Magnoliopsida</taxon>
        <taxon>eudicotyledons</taxon>
        <taxon>Gunneridae</taxon>
        <taxon>Pentapetalae</taxon>
        <taxon>asterids</taxon>
        <taxon>lamiids</taxon>
        <taxon>Gentianales</taxon>
        <taxon>Rubiaceae</taxon>
        <taxon>Ixoroideae</taxon>
        <taxon>Gardenieae complex</taxon>
        <taxon>Bertiereae - Coffeeae clade</taxon>
        <taxon>Coffeeae</taxon>
        <taxon>Coffea</taxon>
    </lineage>
</organism>
<dbReference type="PhylomeDB" id="A0A068VBT4"/>
<dbReference type="PANTHER" id="PTHR23244">
    <property type="entry name" value="KELCH REPEAT DOMAIN"/>
    <property type="match status" value="1"/>
</dbReference>
<dbReference type="InParanoid" id="A0A068VBT4"/>
<dbReference type="PANTHER" id="PTHR23244:SF471">
    <property type="entry name" value="GUANINE NUCLEOTIDE-BINDING PROTEIN SUBUNIT BETA 1-RELATED"/>
    <property type="match status" value="1"/>
</dbReference>
<evidence type="ECO:0000313" key="2">
    <source>
        <dbReference type="Proteomes" id="UP000295252"/>
    </source>
</evidence>
<dbReference type="EMBL" id="HG739284">
    <property type="protein sequence ID" value="CDP18052.1"/>
    <property type="molecule type" value="Genomic_DNA"/>
</dbReference>
<dbReference type="SMART" id="SM00612">
    <property type="entry name" value="Kelch"/>
    <property type="match status" value="3"/>
</dbReference>
<dbReference type="STRING" id="49390.A0A068VBT4"/>
<dbReference type="Pfam" id="PF24681">
    <property type="entry name" value="Kelch_KLHDC2_KLHL20_DRC7"/>
    <property type="match status" value="1"/>
</dbReference>
<dbReference type="InterPro" id="IPR006652">
    <property type="entry name" value="Kelch_1"/>
</dbReference>
<name>A0A068VBT4_COFCA</name>
<dbReference type="Gramene" id="CDP18052">
    <property type="protein sequence ID" value="CDP18052"/>
    <property type="gene ID" value="GSCOC_T00012861001"/>
</dbReference>
<dbReference type="FunCoup" id="A0A068VBT4">
    <property type="interactions" value="1082"/>
</dbReference>
<dbReference type="Proteomes" id="UP000295252">
    <property type="component" value="Unassembled WGS sequence"/>
</dbReference>
<keyword evidence="2" id="KW-1185">Reference proteome</keyword>
<accession>A0A068VBT4</accession>
<dbReference type="Pfam" id="PF01344">
    <property type="entry name" value="Kelch_1"/>
    <property type="match status" value="1"/>
</dbReference>
<dbReference type="OrthoDB" id="10251809at2759"/>
<proteinExistence type="predicted"/>
<evidence type="ECO:0000313" key="1">
    <source>
        <dbReference type="EMBL" id="CDP18052.1"/>
    </source>
</evidence>
<dbReference type="OMA" id="CTTIGDK"/>
<dbReference type="Gene3D" id="2.120.10.80">
    <property type="entry name" value="Kelch-type beta propeller"/>
    <property type="match status" value="2"/>
</dbReference>
<gene>
    <name evidence="1" type="ORF">GSCOC_T00012861001</name>
</gene>
<dbReference type="InterPro" id="IPR015915">
    <property type="entry name" value="Kelch-typ_b-propeller"/>
</dbReference>
<dbReference type="AlphaFoldDB" id="A0A068VBT4"/>